<keyword evidence="2" id="KW-1185">Reference proteome</keyword>
<sequence>MNKKLRCKGAMLPGGIKAHTVTVVAGPDGSPTGTSTAVRFTYGDSTVALSVSGDEDTRGPSPVTADQLLAVAGKPRFLNLVKYAAAHPMETKEYADRVG</sequence>
<dbReference type="EMBL" id="CP120992">
    <property type="protein sequence ID" value="WLQ41402.1"/>
    <property type="molecule type" value="Genomic_DNA"/>
</dbReference>
<name>A0ABY9I3G6_9ACTN</name>
<gene>
    <name evidence="1" type="ORF">P8A22_16235</name>
</gene>
<protein>
    <submittedName>
        <fullName evidence="1">Uncharacterized protein</fullName>
    </submittedName>
</protein>
<organism evidence="1 2">
    <name type="scientific">Streptomyces laculatispora</name>
    <dbReference type="NCBI Taxonomy" id="887464"/>
    <lineage>
        <taxon>Bacteria</taxon>
        <taxon>Bacillati</taxon>
        <taxon>Actinomycetota</taxon>
        <taxon>Actinomycetes</taxon>
        <taxon>Kitasatosporales</taxon>
        <taxon>Streptomycetaceae</taxon>
        <taxon>Streptomyces</taxon>
    </lineage>
</organism>
<evidence type="ECO:0000313" key="1">
    <source>
        <dbReference type="EMBL" id="WLQ41402.1"/>
    </source>
</evidence>
<accession>A0ABY9I3G6</accession>
<dbReference type="RefSeq" id="WP_306088141.1">
    <property type="nucleotide sequence ID" value="NZ_CP120992.1"/>
</dbReference>
<evidence type="ECO:0000313" key="2">
    <source>
        <dbReference type="Proteomes" id="UP001229952"/>
    </source>
</evidence>
<proteinExistence type="predicted"/>
<reference evidence="1 2" key="1">
    <citation type="submission" date="2023-03" db="EMBL/GenBank/DDBJ databases">
        <title>Isolation and description of six Streptomyces strains from soil environments, able to metabolize different microbial glucans.</title>
        <authorList>
            <person name="Widen T."/>
            <person name="Larsbrink J."/>
        </authorList>
    </citation>
    <scope>NUCLEOTIDE SEQUENCE [LARGE SCALE GENOMIC DNA]</scope>
    <source>
        <strain evidence="1 2">Mut2</strain>
    </source>
</reference>
<dbReference type="Proteomes" id="UP001229952">
    <property type="component" value="Chromosome"/>
</dbReference>